<comment type="caution">
    <text evidence="13">The sequence shown here is derived from an EMBL/GenBank/DDBJ whole genome shotgun (WGS) entry which is preliminary data.</text>
</comment>
<keyword evidence="12" id="KW-0732">Signal</keyword>
<feature type="binding site" evidence="10">
    <location>
        <begin position="195"/>
        <end position="199"/>
    </location>
    <ligand>
        <name>ATP</name>
        <dbReference type="ChEBI" id="CHEBI:30616"/>
    </ligand>
</feature>
<feature type="signal peptide" evidence="12">
    <location>
        <begin position="1"/>
        <end position="25"/>
    </location>
</feature>
<dbReference type="GO" id="GO:0016020">
    <property type="term" value="C:membrane"/>
    <property type="evidence" value="ECO:0007669"/>
    <property type="project" value="TreeGrafter"/>
</dbReference>
<dbReference type="PANTHER" id="PTHR11782:SF116">
    <property type="entry name" value="APYRASE"/>
    <property type="match status" value="1"/>
</dbReference>
<dbReference type="GO" id="GO:0004050">
    <property type="term" value="F:apyrase activity"/>
    <property type="evidence" value="ECO:0007669"/>
    <property type="project" value="UniProtKB-EC"/>
</dbReference>
<dbReference type="GO" id="GO:0005524">
    <property type="term" value="F:ATP binding"/>
    <property type="evidence" value="ECO:0007669"/>
    <property type="project" value="UniProtKB-KW"/>
</dbReference>
<dbReference type="GO" id="GO:0017110">
    <property type="term" value="F:nucleoside diphosphate phosphatase activity"/>
    <property type="evidence" value="ECO:0007669"/>
    <property type="project" value="TreeGrafter"/>
</dbReference>
<dbReference type="PROSITE" id="PS01238">
    <property type="entry name" value="GDA1_CD39_NTPASE"/>
    <property type="match status" value="1"/>
</dbReference>
<evidence type="ECO:0000256" key="1">
    <source>
        <dbReference type="ARBA" id="ARBA00009283"/>
    </source>
</evidence>
<evidence type="ECO:0000256" key="9">
    <source>
        <dbReference type="PIRSR" id="PIRSR600407-1"/>
    </source>
</evidence>
<dbReference type="EC" id="3.6.1.5" evidence="2"/>
<keyword evidence="10" id="KW-0067">ATP-binding</keyword>
<dbReference type="STRING" id="52838.A0A4S8KCR2"/>
<organism evidence="13 14">
    <name type="scientific">Musa balbisiana</name>
    <name type="common">Banana</name>
    <dbReference type="NCBI Taxonomy" id="52838"/>
    <lineage>
        <taxon>Eukaryota</taxon>
        <taxon>Viridiplantae</taxon>
        <taxon>Streptophyta</taxon>
        <taxon>Embryophyta</taxon>
        <taxon>Tracheophyta</taxon>
        <taxon>Spermatophyta</taxon>
        <taxon>Magnoliopsida</taxon>
        <taxon>Liliopsida</taxon>
        <taxon>Zingiberales</taxon>
        <taxon>Musaceae</taxon>
        <taxon>Musa</taxon>
    </lineage>
</organism>
<evidence type="ECO:0000256" key="12">
    <source>
        <dbReference type="SAM" id="SignalP"/>
    </source>
</evidence>
<evidence type="ECO:0000256" key="11">
    <source>
        <dbReference type="RuleBase" id="RU003833"/>
    </source>
</evidence>
<proteinExistence type="inferred from homology"/>
<reference evidence="13 14" key="1">
    <citation type="journal article" date="2019" name="Nat. Plants">
        <title>Genome sequencing of Musa balbisiana reveals subgenome evolution and function divergence in polyploid bananas.</title>
        <authorList>
            <person name="Yao X."/>
        </authorList>
    </citation>
    <scope>NUCLEOTIDE SEQUENCE [LARGE SCALE GENOMIC DNA]</scope>
    <source>
        <strain evidence="14">cv. DH-PKW</strain>
        <tissue evidence="13">Leaves</tissue>
    </source>
</reference>
<comment type="similarity">
    <text evidence="1 11">Belongs to the GDA1/CD39 NTPase family.</text>
</comment>
<evidence type="ECO:0000256" key="3">
    <source>
        <dbReference type="ARBA" id="ARBA00022801"/>
    </source>
</evidence>
<evidence type="ECO:0000256" key="4">
    <source>
        <dbReference type="ARBA" id="ARBA00030084"/>
    </source>
</evidence>
<evidence type="ECO:0000256" key="10">
    <source>
        <dbReference type="PIRSR" id="PIRSR600407-2"/>
    </source>
</evidence>
<dbReference type="Gene3D" id="3.30.420.40">
    <property type="match status" value="1"/>
</dbReference>
<accession>A0A4S8KCR2</accession>
<keyword evidence="14" id="KW-1185">Reference proteome</keyword>
<dbReference type="EMBL" id="PYDT01000001">
    <property type="protein sequence ID" value="THU72944.1"/>
    <property type="molecule type" value="Genomic_DNA"/>
</dbReference>
<dbReference type="FunFam" id="3.30.420.150:FF:000008">
    <property type="entry name" value="Apyrase 1"/>
    <property type="match status" value="1"/>
</dbReference>
<evidence type="ECO:0000256" key="6">
    <source>
        <dbReference type="ARBA" id="ARBA00032306"/>
    </source>
</evidence>
<keyword evidence="3 11" id="KW-0378">Hydrolase</keyword>
<evidence type="ECO:0000256" key="2">
    <source>
        <dbReference type="ARBA" id="ARBA00012148"/>
    </source>
</evidence>
<comment type="catalytic activity">
    <reaction evidence="7">
        <text>a ribonucleoside 5'-triphosphate + 2 H2O = a ribonucleoside 5'-phosphate + 2 phosphate + 2 H(+)</text>
        <dbReference type="Rhea" id="RHEA:36795"/>
        <dbReference type="ChEBI" id="CHEBI:15377"/>
        <dbReference type="ChEBI" id="CHEBI:15378"/>
        <dbReference type="ChEBI" id="CHEBI:43474"/>
        <dbReference type="ChEBI" id="CHEBI:58043"/>
        <dbReference type="ChEBI" id="CHEBI:61557"/>
        <dbReference type="EC" id="3.6.1.5"/>
    </reaction>
</comment>
<feature type="chain" id="PRO_5020719045" description="apyrase" evidence="12">
    <location>
        <begin position="26"/>
        <end position="450"/>
    </location>
</feature>
<evidence type="ECO:0000313" key="14">
    <source>
        <dbReference type="Proteomes" id="UP000317650"/>
    </source>
</evidence>
<evidence type="ECO:0000313" key="13">
    <source>
        <dbReference type="EMBL" id="THU72944.1"/>
    </source>
</evidence>
<evidence type="ECO:0000256" key="7">
    <source>
        <dbReference type="ARBA" id="ARBA00049175"/>
    </source>
</evidence>
<gene>
    <name evidence="13" type="ORF">C4D60_Mb04t17560</name>
</gene>
<feature type="active site" description="Proton acceptor" evidence="9">
    <location>
        <position position="165"/>
    </location>
</feature>
<dbReference type="Pfam" id="PF01150">
    <property type="entry name" value="GDA1_CD39"/>
    <property type="match status" value="1"/>
</dbReference>
<evidence type="ECO:0000256" key="8">
    <source>
        <dbReference type="ARBA" id="ARBA00055524"/>
    </source>
</evidence>
<dbReference type="Proteomes" id="UP000317650">
    <property type="component" value="Chromosome 4"/>
</dbReference>
<evidence type="ECO:0000256" key="5">
    <source>
        <dbReference type="ARBA" id="ARBA00031428"/>
    </source>
</evidence>
<dbReference type="PANTHER" id="PTHR11782">
    <property type="entry name" value="ADENOSINE/GUANOSINE DIPHOSPHATASE"/>
    <property type="match status" value="1"/>
</dbReference>
<comment type="function">
    <text evidence="8">Catalyzes the hydrolysis of phosphoanhydride bonds of nucleoside tri- and di-phosphates.</text>
</comment>
<dbReference type="AlphaFoldDB" id="A0A4S8KCR2"/>
<protein>
    <recommendedName>
        <fullName evidence="2">apyrase</fullName>
        <ecNumber evidence="2">3.6.1.5</ecNumber>
    </recommendedName>
    <alternativeName>
        <fullName evidence="5">ATP-diphosphatase</fullName>
    </alternativeName>
    <alternativeName>
        <fullName evidence="6">ATP-diphosphohydrolase</fullName>
    </alternativeName>
    <alternativeName>
        <fullName evidence="4">Adenosine diphosphatase</fullName>
    </alternativeName>
</protein>
<dbReference type="Gene3D" id="3.30.420.150">
    <property type="entry name" value="Exopolyphosphatase. Domain 2"/>
    <property type="match status" value="1"/>
</dbReference>
<dbReference type="GO" id="GO:0009134">
    <property type="term" value="P:nucleoside diphosphate catabolic process"/>
    <property type="evidence" value="ECO:0007669"/>
    <property type="project" value="TreeGrafter"/>
</dbReference>
<dbReference type="InterPro" id="IPR000407">
    <property type="entry name" value="GDA1_CD39_NTPase"/>
</dbReference>
<keyword evidence="10" id="KW-0547">Nucleotide-binding</keyword>
<name>A0A4S8KCR2_MUSBA</name>
<sequence length="450" mass="48786">MARVRCLLAFLSLLLLVISLPATTGRVLVASGASAVESRRYAVIFDAGSTGSRVHVYCFNDGLELVHIGSDIELFVKVKPGLSAYADDPQAAANSLLPLLEKAVGVIPEELRNKTPIRVGATAGLRSLGTDKSNQILQAVRDLLREKSSLELVDDWVTVLSGYQEGSYLWVTINYLLGHLGNKYSESIGVVDLGGGSVQMAYAISEKAAANAPNVPRGEETYVKELFLQGAKYYLYVHSYLNYGLLAARAQILKVATNSYSYCILGGYNGVYDYGGELYNASSSPSGSSFTKCRNEVIKALKIDEPCKYLSCTFGGVWNGGGGAGQKTLYGASYFFDRPSDVGLVDPAATSAMAKPSDFMKAAKHACKVTMNTVETKYPNVRKNDLPYVCMDLVYQYALLVNGFGLKPRQNITLVRQVRYGDSDFFGEAAWPLGSAIEAVTSEKINLKQF</sequence>